<dbReference type="InterPro" id="IPR032710">
    <property type="entry name" value="NTF2-like_dom_sf"/>
</dbReference>
<dbReference type="GO" id="GO:0030638">
    <property type="term" value="P:polyketide metabolic process"/>
    <property type="evidence" value="ECO:0007669"/>
    <property type="project" value="InterPro"/>
</dbReference>
<evidence type="ECO:0000313" key="1">
    <source>
        <dbReference type="EMBL" id="ASN82510.1"/>
    </source>
</evidence>
<proteinExistence type="predicted"/>
<dbReference type="PANTHER" id="PTHR38436">
    <property type="entry name" value="POLYKETIDE CYCLASE SNOAL-LIKE DOMAIN"/>
    <property type="match status" value="1"/>
</dbReference>
<name>A0A221T0W2_9DEIO</name>
<dbReference type="Proteomes" id="UP000259030">
    <property type="component" value="Plasmid pDFI1"/>
</dbReference>
<protein>
    <submittedName>
        <fullName evidence="1">Ester cyclase</fullName>
    </submittedName>
</protein>
<keyword evidence="1" id="KW-0614">Plasmid</keyword>
<dbReference type="Gene3D" id="3.10.450.50">
    <property type="match status" value="1"/>
</dbReference>
<gene>
    <name evidence="1" type="ORF">DFI_15115</name>
</gene>
<dbReference type="AlphaFoldDB" id="A0A221T0W2"/>
<dbReference type="Pfam" id="PF07366">
    <property type="entry name" value="SnoaL"/>
    <property type="match status" value="1"/>
</dbReference>
<reference evidence="1 2" key="1">
    <citation type="submission" date="2017-05" db="EMBL/GenBank/DDBJ databases">
        <title>The complete genome sequence of Deinococcus ficus isolated from the rhizosphere of the Ficus religiosa L. in Taiwan.</title>
        <authorList>
            <person name="Wu K.-M."/>
            <person name="Liao T.-L."/>
            <person name="Liu Y.-M."/>
            <person name="Young C.-C."/>
            <person name="Tsai S.-F."/>
        </authorList>
    </citation>
    <scope>NUCLEOTIDE SEQUENCE [LARGE SCALE GENOMIC DNA]</scope>
    <source>
        <strain evidence="1 2">CC-FR2-10</strain>
        <plasmid evidence="2">pdfi1</plasmid>
    </source>
</reference>
<geneLocation type="plasmid" evidence="2">
    <name>pdfi1</name>
</geneLocation>
<keyword evidence="2" id="KW-1185">Reference proteome</keyword>
<evidence type="ECO:0000313" key="2">
    <source>
        <dbReference type="Proteomes" id="UP000259030"/>
    </source>
</evidence>
<dbReference type="RefSeq" id="WP_027463745.1">
    <property type="nucleotide sequence ID" value="NZ_CP021082.1"/>
</dbReference>
<dbReference type="PANTHER" id="PTHR38436:SF1">
    <property type="entry name" value="ESTER CYCLASE"/>
    <property type="match status" value="1"/>
</dbReference>
<sequence>MTSTQNHNKAVVRRFNHEVIEQGDAISFQTLMDADFVNHAAPPGADQGADGMWHTFQNVLRPALPDLAVVIYEQVAEGDLVTTRKAVTGTHTGPLLGVAPTGRRVTIDVIDIVRIRDGRYLEHWGITTLPAVLQQLSTR</sequence>
<dbReference type="EMBL" id="CP021082">
    <property type="protein sequence ID" value="ASN82510.1"/>
    <property type="molecule type" value="Genomic_DNA"/>
</dbReference>
<dbReference type="SUPFAM" id="SSF54427">
    <property type="entry name" value="NTF2-like"/>
    <property type="match status" value="1"/>
</dbReference>
<organism evidence="1 2">
    <name type="scientific">Deinococcus ficus</name>
    <dbReference type="NCBI Taxonomy" id="317577"/>
    <lineage>
        <taxon>Bacteria</taxon>
        <taxon>Thermotogati</taxon>
        <taxon>Deinococcota</taxon>
        <taxon>Deinococci</taxon>
        <taxon>Deinococcales</taxon>
        <taxon>Deinococcaceae</taxon>
        <taxon>Deinococcus</taxon>
    </lineage>
</organism>
<dbReference type="InterPro" id="IPR009959">
    <property type="entry name" value="Cyclase_SnoaL-like"/>
</dbReference>
<accession>A0A221T0W2</accession>
<dbReference type="KEGG" id="dfc:DFI_15115"/>